<keyword evidence="2 6" id="KW-0812">Transmembrane</keyword>
<dbReference type="GO" id="GO:0016020">
    <property type="term" value="C:membrane"/>
    <property type="evidence" value="ECO:0007669"/>
    <property type="project" value="UniProtKB-SubCell"/>
</dbReference>
<evidence type="ECO:0000256" key="1">
    <source>
        <dbReference type="ARBA" id="ARBA00004167"/>
    </source>
</evidence>
<evidence type="ECO:0000313" key="8">
    <source>
        <dbReference type="Proteomes" id="UP000030651"/>
    </source>
</evidence>
<dbReference type="eggNOG" id="ENOG502S35T">
    <property type="taxonomic scope" value="Eukaryota"/>
</dbReference>
<evidence type="ECO:0000256" key="3">
    <source>
        <dbReference type="ARBA" id="ARBA00022989"/>
    </source>
</evidence>
<feature type="region of interest" description="Disordered" evidence="5">
    <location>
        <begin position="233"/>
        <end position="296"/>
    </location>
</feature>
<dbReference type="RefSeq" id="XP_007831645.1">
    <property type="nucleotide sequence ID" value="XM_007833454.1"/>
</dbReference>
<feature type="compositionally biased region" description="Basic and acidic residues" evidence="5">
    <location>
        <begin position="279"/>
        <end position="296"/>
    </location>
</feature>
<name>W3XC28_PESFW</name>
<dbReference type="OrthoDB" id="4764360at2759"/>
<dbReference type="InParanoid" id="W3XC28"/>
<accession>W3XC28</accession>
<dbReference type="GO" id="GO:0071944">
    <property type="term" value="C:cell periphery"/>
    <property type="evidence" value="ECO:0007669"/>
    <property type="project" value="UniProtKB-ARBA"/>
</dbReference>
<evidence type="ECO:0000256" key="5">
    <source>
        <dbReference type="SAM" id="MobiDB-lite"/>
    </source>
</evidence>
<dbReference type="GeneID" id="19269886"/>
<organism evidence="7 8">
    <name type="scientific">Pestalotiopsis fici (strain W106-1 / CGMCC3.15140)</name>
    <dbReference type="NCBI Taxonomy" id="1229662"/>
    <lineage>
        <taxon>Eukaryota</taxon>
        <taxon>Fungi</taxon>
        <taxon>Dikarya</taxon>
        <taxon>Ascomycota</taxon>
        <taxon>Pezizomycotina</taxon>
        <taxon>Sordariomycetes</taxon>
        <taxon>Xylariomycetidae</taxon>
        <taxon>Amphisphaeriales</taxon>
        <taxon>Sporocadaceae</taxon>
        <taxon>Pestalotiopsis</taxon>
    </lineage>
</organism>
<evidence type="ECO:0000313" key="7">
    <source>
        <dbReference type="EMBL" id="ETS82997.1"/>
    </source>
</evidence>
<protein>
    <recommendedName>
        <fullName evidence="9">Mid2 domain-containing protein</fullName>
    </recommendedName>
</protein>
<dbReference type="Proteomes" id="UP000030651">
    <property type="component" value="Unassembled WGS sequence"/>
</dbReference>
<dbReference type="AlphaFoldDB" id="W3XC28"/>
<comment type="subcellular location">
    <subcellularLocation>
        <location evidence="1">Membrane</location>
        <topology evidence="1">Single-pass membrane protein</topology>
    </subcellularLocation>
</comment>
<evidence type="ECO:0008006" key="9">
    <source>
        <dbReference type="Google" id="ProtNLM"/>
    </source>
</evidence>
<sequence length="296" mass="30760">MALSIPEQKRVISPPCIISVWALLSLRASSTQVCPYEGGYSLRVDAAVCPSLAPQLCGSGAQPRCCPQGVDCGGVDPEFGNWCCQSGSNRSQDAMDMPKCSDPDWILYGKGGLVNSGAWCCTTGYKGLIQEDNAVGCTAESQTVLSSGWAFAPLVQTISCVSATASATTSISITQSQTATASLATASSTSVSNYQGNSQLKPGEIAGVTIGAVGLLALIGLVFVLWKRKQTPKTISPETADRSKSPQTENIAAGTSDAPPVSVAPPELGSDPLPPRELGNGERRPVAHELPHSNQY</sequence>
<dbReference type="PANTHER" id="PTHR15549">
    <property type="entry name" value="PAIRED IMMUNOGLOBULIN-LIKE TYPE 2 RECEPTOR"/>
    <property type="match status" value="1"/>
</dbReference>
<dbReference type="KEGG" id="pfy:PFICI_04873"/>
<keyword evidence="8" id="KW-1185">Reference proteome</keyword>
<dbReference type="HOGENOM" id="CLU_940423_0_0_1"/>
<gene>
    <name evidence="7" type="ORF">PFICI_04873</name>
</gene>
<keyword evidence="4 6" id="KW-0472">Membrane</keyword>
<reference evidence="8" key="1">
    <citation type="journal article" date="2015" name="BMC Genomics">
        <title>Genomic and transcriptomic analysis of the endophytic fungus Pestalotiopsis fici reveals its lifestyle and high potential for synthesis of natural products.</title>
        <authorList>
            <person name="Wang X."/>
            <person name="Zhang X."/>
            <person name="Liu L."/>
            <person name="Xiang M."/>
            <person name="Wang W."/>
            <person name="Sun X."/>
            <person name="Che Y."/>
            <person name="Guo L."/>
            <person name="Liu G."/>
            <person name="Guo L."/>
            <person name="Wang C."/>
            <person name="Yin W.B."/>
            <person name="Stadler M."/>
            <person name="Zhang X."/>
            <person name="Liu X."/>
        </authorList>
    </citation>
    <scope>NUCLEOTIDE SEQUENCE [LARGE SCALE GENOMIC DNA]</scope>
    <source>
        <strain evidence="8">W106-1 / CGMCC3.15140</strain>
    </source>
</reference>
<feature type="transmembrane region" description="Helical" evidence="6">
    <location>
        <begin position="205"/>
        <end position="226"/>
    </location>
</feature>
<evidence type="ECO:0000256" key="6">
    <source>
        <dbReference type="SAM" id="Phobius"/>
    </source>
</evidence>
<evidence type="ECO:0000256" key="4">
    <source>
        <dbReference type="ARBA" id="ARBA00023136"/>
    </source>
</evidence>
<dbReference type="InterPro" id="IPR051694">
    <property type="entry name" value="Immunoregulatory_rcpt-like"/>
</dbReference>
<keyword evidence="3 6" id="KW-1133">Transmembrane helix</keyword>
<dbReference type="EMBL" id="KI912111">
    <property type="protein sequence ID" value="ETS82997.1"/>
    <property type="molecule type" value="Genomic_DNA"/>
</dbReference>
<evidence type="ECO:0000256" key="2">
    <source>
        <dbReference type="ARBA" id="ARBA00022692"/>
    </source>
</evidence>
<proteinExistence type="predicted"/>